<evidence type="ECO:0000313" key="4">
    <source>
        <dbReference type="EMBL" id="BDD88257.1"/>
    </source>
</evidence>
<dbReference type="PRINTS" id="PR00326">
    <property type="entry name" value="GTP1OBG"/>
</dbReference>
<dbReference type="Gene3D" id="1.10.150.300">
    <property type="entry name" value="TGS-like domain"/>
    <property type="match status" value="1"/>
</dbReference>
<dbReference type="InterPro" id="IPR012675">
    <property type="entry name" value="Beta-grasp_dom_sf"/>
</dbReference>
<keyword evidence="1" id="KW-0479">Metal-binding</keyword>
<dbReference type="RefSeq" id="WP_284151639.1">
    <property type="nucleotide sequence ID" value="NZ_AP025516.1"/>
</dbReference>
<evidence type="ECO:0000256" key="1">
    <source>
        <dbReference type="ARBA" id="ARBA00022723"/>
    </source>
</evidence>
<dbReference type="Pfam" id="PF06071">
    <property type="entry name" value="YchF-GTPase_C"/>
    <property type="match status" value="1"/>
</dbReference>
<dbReference type="InterPro" id="IPR027417">
    <property type="entry name" value="P-loop_NTPase"/>
</dbReference>
<dbReference type="CDD" id="cd04867">
    <property type="entry name" value="TGS_YchF_OLA1"/>
    <property type="match status" value="1"/>
</dbReference>
<protein>
    <submittedName>
        <fullName evidence="4">Ribosome-binding ATPase YchF</fullName>
    </submittedName>
</protein>
<dbReference type="PIRSF" id="PIRSF006641">
    <property type="entry name" value="CHP00092"/>
    <property type="match status" value="1"/>
</dbReference>
<organism evidence="4 5">
    <name type="scientific">Desulfofustis limnaeus</name>
    <dbReference type="NCBI Taxonomy" id="2740163"/>
    <lineage>
        <taxon>Bacteria</taxon>
        <taxon>Pseudomonadati</taxon>
        <taxon>Thermodesulfobacteriota</taxon>
        <taxon>Desulfobulbia</taxon>
        <taxon>Desulfobulbales</taxon>
        <taxon>Desulfocapsaceae</taxon>
        <taxon>Desulfofustis</taxon>
    </lineage>
</organism>
<dbReference type="SUPFAM" id="SSF81271">
    <property type="entry name" value="TGS-like"/>
    <property type="match status" value="1"/>
</dbReference>
<dbReference type="Gene3D" id="3.40.50.300">
    <property type="entry name" value="P-loop containing nucleotide triphosphate hydrolases"/>
    <property type="match status" value="1"/>
</dbReference>
<keyword evidence="2" id="KW-0067">ATP-binding</keyword>
<keyword evidence="2" id="KW-0547">Nucleotide-binding</keyword>
<dbReference type="InterPro" id="IPR023192">
    <property type="entry name" value="TGS-like_dom_sf"/>
</dbReference>
<evidence type="ECO:0000259" key="3">
    <source>
        <dbReference type="Pfam" id="PF06071"/>
    </source>
</evidence>
<accession>A0ABN6MAY7</accession>
<dbReference type="EMBL" id="AP025516">
    <property type="protein sequence ID" value="BDD88257.1"/>
    <property type="molecule type" value="Genomic_DNA"/>
</dbReference>
<proteinExistence type="predicted"/>
<dbReference type="InterPro" id="IPR013029">
    <property type="entry name" value="YchF_C"/>
</dbReference>
<dbReference type="PANTHER" id="PTHR23305">
    <property type="entry name" value="OBG GTPASE FAMILY"/>
    <property type="match status" value="1"/>
</dbReference>
<dbReference type="InterPro" id="IPR012676">
    <property type="entry name" value="TGS-like"/>
</dbReference>
<feature type="domain" description="YchF C-terminal" evidence="3">
    <location>
        <begin position="275"/>
        <end position="356"/>
    </location>
</feature>
<keyword evidence="5" id="KW-1185">Reference proteome</keyword>
<dbReference type="SUPFAM" id="SSF52540">
    <property type="entry name" value="P-loop containing nucleoside triphosphate hydrolases"/>
    <property type="match status" value="1"/>
</dbReference>
<reference evidence="4 5" key="1">
    <citation type="submission" date="2022-01" db="EMBL/GenBank/DDBJ databases">
        <title>Desulfofustis limnae sp. nov., a novel mesophilic sulfate-reducing bacterium isolated from marsh soil.</title>
        <authorList>
            <person name="Watanabe M."/>
            <person name="Takahashi A."/>
            <person name="Kojima H."/>
            <person name="Fukui M."/>
        </authorList>
    </citation>
    <scope>NUCLEOTIDE SEQUENCE [LARGE SCALE GENOMIC DNA]</scope>
    <source>
        <strain evidence="4 5">PPLL</strain>
    </source>
</reference>
<gene>
    <name evidence="4" type="primary">ychF</name>
    <name evidence="4" type="ORF">DPPLL_26220</name>
</gene>
<dbReference type="InterPro" id="IPR006073">
    <property type="entry name" value="GTP-bd"/>
</dbReference>
<evidence type="ECO:0000256" key="2">
    <source>
        <dbReference type="ARBA" id="ARBA00022840"/>
    </source>
</evidence>
<dbReference type="Gene3D" id="3.10.20.30">
    <property type="match status" value="1"/>
</dbReference>
<evidence type="ECO:0000313" key="5">
    <source>
        <dbReference type="Proteomes" id="UP000830055"/>
    </source>
</evidence>
<name>A0ABN6MAY7_9BACT</name>
<dbReference type="Proteomes" id="UP000830055">
    <property type="component" value="Chromosome"/>
</dbReference>
<sequence length="357" mass="39743">MKVGIIGLPQTGKKTLFQVLTGSTVPEQAGGAAKPLPGTAAIIDDRFERLVKLYQPKKEAPARIDLVLLPKMEQDTISRGDIFRDISDVDALCHVVRAFADESIYHSAGSVEPIRDVEMVNAELVMHDQIFVEKRIERLAASVKKIKDERQVKELELMKRLQAHLEGEQPLRLFPITEEEDLLIRSYPLITRKELILVFNVGEDELGDTGLLDRVGERCRAGKMEAMIVSAKVEAEIALLDSEAERRAFLEDLGIAESALQMLTKLCLQALGRVSFFTVGKDEVRQWLVRAGSPAPVAAGVIHSDLQKGFIRAEVMKYDELMAHGSEAELKKAGKLYVQGKDYIVVDGDILNIRFNV</sequence>
<dbReference type="PANTHER" id="PTHR23305:SF18">
    <property type="entry name" value="OBG-TYPE G DOMAIN-CONTAINING PROTEIN"/>
    <property type="match status" value="1"/>
</dbReference>
<dbReference type="InterPro" id="IPR004396">
    <property type="entry name" value="ATPase_YchF/OLA1"/>
</dbReference>